<dbReference type="Pfam" id="PF04447">
    <property type="entry name" value="dATP-dGTP_PPHyd"/>
    <property type="match status" value="1"/>
</dbReference>
<accession>A0A5W3I6W0</accession>
<reference evidence="4" key="1">
    <citation type="journal article" date="2018" name="Genome Biol.">
        <title>SKESA: strategic k-mer extension for scrupulous assemblies.</title>
        <authorList>
            <person name="Souvorov A."/>
            <person name="Agarwala R."/>
            <person name="Lipman D.J."/>
        </authorList>
    </citation>
    <scope>NUCLEOTIDE SEQUENCE</scope>
    <source>
        <strain evidence="4">10-0104</strain>
    </source>
</reference>
<dbReference type="EMBL" id="AAKOCP010000008">
    <property type="protein sequence ID" value="ECT8605561.1"/>
    <property type="molecule type" value="Genomic_DNA"/>
</dbReference>
<sequence>MTTITSKFTKERLIDWAVVAVAERGRDLKDAPESVEAAANLKLAEIALAALTAEPVAYNQVQRDMMKDIIVRKMGGNLAGEKLVMDDIHAVTMALIDAGFRTAPPVQETGVYKDMLNIIGLLEKNEWAEHCTNTVLGSLLESEITRLVSKEQQAPERERIRRKHAEWSDKTFGDVGPVGPLKHLSKEALEAAADPSDPLEWADMQFLLWDAQRRMGISDEFITRAMIEKLEINKTRQWPEPKDGEPRLHIKEQLESVVPEECPAELPYAQVKEVADLFALCWQSGEVVTYTPDPEKAIIWLNNYSGTCVQEYVKLERLQEALAGNSPVTPDGYALVPVEPTDEMIVAAMDSDDVTYNESDDTVFYVHHREIYKAMLAAAPKPETGPCTK</sequence>
<dbReference type="InterPro" id="IPR007538">
    <property type="entry name" value="dATP/dGTP_dipphydrolase_MazZ"/>
</dbReference>
<evidence type="ECO:0000259" key="1">
    <source>
        <dbReference type="Pfam" id="PF04447"/>
    </source>
</evidence>
<protein>
    <submittedName>
        <fullName evidence="2">DUF550 domain-containing protein</fullName>
    </submittedName>
</protein>
<name>A0A5W3I6W0_SALET</name>
<evidence type="ECO:0000313" key="4">
    <source>
        <dbReference type="EMBL" id="HAF7421683.1"/>
    </source>
</evidence>
<dbReference type="EMBL" id="DAAWDT010000023">
    <property type="protein sequence ID" value="HAF7421683.1"/>
    <property type="molecule type" value="Genomic_DNA"/>
</dbReference>
<feature type="domain" description="dATP/dGTP diphosphohydrolase MazZ" evidence="1">
    <location>
        <begin position="160"/>
        <end position="255"/>
    </location>
</feature>
<dbReference type="AlphaFoldDB" id="A0A5W3I6W0"/>
<evidence type="ECO:0000313" key="2">
    <source>
        <dbReference type="EMBL" id="EBX3504018.1"/>
    </source>
</evidence>
<proteinExistence type="predicted"/>
<reference evidence="3" key="3">
    <citation type="submission" date="2018-07" db="EMBL/GenBank/DDBJ databases">
        <authorList>
            <consortium name="PulseNet: The National Subtyping Network for Foodborne Disease Surveillance"/>
            <person name="Tarr C.L."/>
            <person name="Trees E."/>
            <person name="Katz L.S."/>
            <person name="Carleton-Romer H.A."/>
            <person name="Stroika S."/>
            <person name="Kucerova Z."/>
            <person name="Roache K.F."/>
            <person name="Sabol A.L."/>
            <person name="Besser J."/>
            <person name="Gerner-Smidt P."/>
        </authorList>
    </citation>
    <scope>NUCLEOTIDE SEQUENCE</scope>
    <source>
        <strain evidence="3">PNUSAS007864</strain>
    </source>
</reference>
<comment type="caution">
    <text evidence="2">The sequence shown here is derived from an EMBL/GenBank/DDBJ whole genome shotgun (WGS) entry which is preliminary data.</text>
</comment>
<reference evidence="4" key="4">
    <citation type="submission" date="2018-07" db="EMBL/GenBank/DDBJ databases">
        <authorList>
            <consortium name="NCBI Pathogen Detection Project"/>
        </authorList>
    </citation>
    <scope>NUCLEOTIDE SEQUENCE</scope>
    <source>
        <strain evidence="4">10-0104</strain>
    </source>
</reference>
<organism evidence="2">
    <name type="scientific">Salmonella enterica subsp. enterica serovar Stanley</name>
    <dbReference type="NCBI Taxonomy" id="192953"/>
    <lineage>
        <taxon>Bacteria</taxon>
        <taxon>Pseudomonadati</taxon>
        <taxon>Pseudomonadota</taxon>
        <taxon>Gammaproteobacteria</taxon>
        <taxon>Enterobacterales</taxon>
        <taxon>Enterobacteriaceae</taxon>
        <taxon>Salmonella</taxon>
    </lineage>
</organism>
<dbReference type="EMBL" id="AAHKZG010000008">
    <property type="protein sequence ID" value="EBX3504018.1"/>
    <property type="molecule type" value="Genomic_DNA"/>
</dbReference>
<reference evidence="2" key="2">
    <citation type="submission" date="2018-06" db="EMBL/GenBank/DDBJ databases">
        <authorList>
            <person name="Ashton P.M."/>
            <person name="Dallman T."/>
            <person name="Nair S."/>
            <person name="De Pinna E."/>
            <person name="Peters T."/>
            <person name="Grant K."/>
        </authorList>
    </citation>
    <scope>NUCLEOTIDE SEQUENCE</scope>
    <source>
        <strain evidence="2">454855</strain>
    </source>
</reference>
<evidence type="ECO:0000313" key="3">
    <source>
        <dbReference type="EMBL" id="ECT8605561.1"/>
    </source>
</evidence>
<gene>
    <name evidence="3" type="ORF">B2I54_15225</name>
    <name evidence="2" type="ORF">DRA11_12030</name>
    <name evidence="4" type="ORF">G9253_002494</name>
</gene>